<name>A0AAE9XEM6_9ENTE</name>
<dbReference type="Proteomes" id="UP001179600">
    <property type="component" value="Chromosome"/>
</dbReference>
<organism evidence="2 3">
    <name type="scientific">Vagococcus lutrae</name>
    <dbReference type="NCBI Taxonomy" id="81947"/>
    <lineage>
        <taxon>Bacteria</taxon>
        <taxon>Bacillati</taxon>
        <taxon>Bacillota</taxon>
        <taxon>Bacilli</taxon>
        <taxon>Lactobacillales</taxon>
        <taxon>Enterococcaceae</taxon>
        <taxon>Vagococcus</taxon>
    </lineage>
</organism>
<feature type="transmembrane region" description="Helical" evidence="1">
    <location>
        <begin position="104"/>
        <end position="128"/>
    </location>
</feature>
<reference evidence="2" key="1">
    <citation type="submission" date="2023-01" db="EMBL/GenBank/DDBJ databases">
        <title>Oxazolidinone resistance genes in florfenicol resistant enterococci from beef cattle and veal calves at slaughter.</title>
        <authorList>
            <person name="Biggel M."/>
        </authorList>
    </citation>
    <scope>NUCLEOTIDE SEQUENCE</scope>
    <source>
        <strain evidence="2">K204-1</strain>
    </source>
</reference>
<keyword evidence="1" id="KW-1133">Transmembrane helix</keyword>
<feature type="transmembrane region" description="Helical" evidence="1">
    <location>
        <begin position="6"/>
        <end position="25"/>
    </location>
</feature>
<sequence length="129" mass="14236">MSSQLILASIAMVIALISYSLGVFGEKRTGTIQKKHLVYFVIGLIFDTTGTNLMSRIAENNQGTQFGMHQITGGLALFLMAVHLLWALWVYFKGTEKAKHQFHKFSIGVWGLWVVSFVLGMLVGMGVIG</sequence>
<protein>
    <submittedName>
        <fullName evidence="2">HsmA family protein</fullName>
    </submittedName>
</protein>
<keyword evidence="1" id="KW-0472">Membrane</keyword>
<evidence type="ECO:0000313" key="2">
    <source>
        <dbReference type="EMBL" id="WCG22768.1"/>
    </source>
</evidence>
<dbReference type="EMBL" id="CP116507">
    <property type="protein sequence ID" value="WCG22768.1"/>
    <property type="molecule type" value="Genomic_DNA"/>
</dbReference>
<keyword evidence="1" id="KW-0812">Transmembrane</keyword>
<feature type="transmembrane region" description="Helical" evidence="1">
    <location>
        <begin position="37"/>
        <end position="58"/>
    </location>
</feature>
<dbReference type="RefSeq" id="WP_023606840.1">
    <property type="nucleotide sequence ID" value="NZ_BKBT01000007.1"/>
</dbReference>
<dbReference type="AlphaFoldDB" id="A0AAE9XEM6"/>
<evidence type="ECO:0000313" key="3">
    <source>
        <dbReference type="Proteomes" id="UP001179600"/>
    </source>
</evidence>
<feature type="transmembrane region" description="Helical" evidence="1">
    <location>
        <begin position="70"/>
        <end position="92"/>
    </location>
</feature>
<accession>A0AAE9XEM6</accession>
<gene>
    <name evidence="2" type="ORF">PML95_00425</name>
</gene>
<dbReference type="InterPro" id="IPR023813">
    <property type="entry name" value="HsmA-like"/>
</dbReference>
<evidence type="ECO:0000256" key="1">
    <source>
        <dbReference type="SAM" id="Phobius"/>
    </source>
</evidence>
<proteinExistence type="predicted"/>
<dbReference type="NCBIfam" id="TIGR03987">
    <property type="entry name" value="HsmA family protein"/>
    <property type="match status" value="1"/>
</dbReference>
<dbReference type="GeneID" id="72385820"/>